<name>A0A194PRW7_PAPXU</name>
<proteinExistence type="predicted"/>
<accession>A0A194PRW7</accession>
<dbReference type="AlphaFoldDB" id="A0A194PRW7"/>
<evidence type="ECO:0000256" key="1">
    <source>
        <dbReference type="SAM" id="MobiDB-lite"/>
    </source>
</evidence>
<gene>
    <name evidence="2" type="ORF">RR46_13045</name>
</gene>
<dbReference type="Proteomes" id="UP000053268">
    <property type="component" value="Unassembled WGS sequence"/>
</dbReference>
<protein>
    <submittedName>
        <fullName evidence="2">Uncharacterized protein</fullName>
    </submittedName>
</protein>
<evidence type="ECO:0000313" key="3">
    <source>
        <dbReference type="Proteomes" id="UP000053268"/>
    </source>
</evidence>
<evidence type="ECO:0000313" key="2">
    <source>
        <dbReference type="EMBL" id="KPI93880.1"/>
    </source>
</evidence>
<keyword evidence="3" id="KW-1185">Reference proteome</keyword>
<dbReference type="EMBL" id="KQ459601">
    <property type="protein sequence ID" value="KPI93880.1"/>
    <property type="molecule type" value="Genomic_DNA"/>
</dbReference>
<sequence>MKTRELRPTKLSQKGTRSPKLEKRGAKQEVRRSKNTSTQSATSGIPRERAKRSGVEAVKLHLQTTGGTGRTSRSATSVKYLYLPLTSHLIAISYTTN</sequence>
<reference evidence="2 3" key="1">
    <citation type="journal article" date="2015" name="Nat. Commun.">
        <title>Outbred genome sequencing and CRISPR/Cas9 gene editing in butterflies.</title>
        <authorList>
            <person name="Li X."/>
            <person name="Fan D."/>
            <person name="Zhang W."/>
            <person name="Liu G."/>
            <person name="Zhang L."/>
            <person name="Zhao L."/>
            <person name="Fang X."/>
            <person name="Chen L."/>
            <person name="Dong Y."/>
            <person name="Chen Y."/>
            <person name="Ding Y."/>
            <person name="Zhao R."/>
            <person name="Feng M."/>
            <person name="Zhu Y."/>
            <person name="Feng Y."/>
            <person name="Jiang X."/>
            <person name="Zhu D."/>
            <person name="Xiang H."/>
            <person name="Feng X."/>
            <person name="Li S."/>
            <person name="Wang J."/>
            <person name="Zhang G."/>
            <person name="Kronforst M.R."/>
            <person name="Wang W."/>
        </authorList>
    </citation>
    <scope>NUCLEOTIDE SEQUENCE [LARGE SCALE GENOMIC DNA]</scope>
    <source>
        <strain evidence="2">Ya'a_city_454_Px</strain>
        <tissue evidence="2">Whole body</tissue>
    </source>
</reference>
<organism evidence="2 3">
    <name type="scientific">Papilio xuthus</name>
    <name type="common">Asian swallowtail butterfly</name>
    <dbReference type="NCBI Taxonomy" id="66420"/>
    <lineage>
        <taxon>Eukaryota</taxon>
        <taxon>Metazoa</taxon>
        <taxon>Ecdysozoa</taxon>
        <taxon>Arthropoda</taxon>
        <taxon>Hexapoda</taxon>
        <taxon>Insecta</taxon>
        <taxon>Pterygota</taxon>
        <taxon>Neoptera</taxon>
        <taxon>Endopterygota</taxon>
        <taxon>Lepidoptera</taxon>
        <taxon>Glossata</taxon>
        <taxon>Ditrysia</taxon>
        <taxon>Papilionoidea</taxon>
        <taxon>Papilionidae</taxon>
        <taxon>Papilioninae</taxon>
        <taxon>Papilio</taxon>
    </lineage>
</organism>
<feature type="region of interest" description="Disordered" evidence="1">
    <location>
        <begin position="1"/>
        <end position="75"/>
    </location>
</feature>
<feature type="compositionally biased region" description="Basic and acidic residues" evidence="1">
    <location>
        <begin position="19"/>
        <end position="32"/>
    </location>
</feature>